<feature type="compositionally biased region" description="Low complexity" evidence="1">
    <location>
        <begin position="44"/>
        <end position="66"/>
    </location>
</feature>
<name>A0A9Q1FNF1_SYNKA</name>
<sequence>MKQQIQKPVTAAASRKVQAAVVRTPAGRAVGKPQSTATPVRGKAAPVEAAVRATTTRAGSRSQTASLVGARKPASDTTVNVSTTRATNKQPAAPPIGRGEPAQGKGSTRIQSRVLKSEKAAEVEEMDTSSADPHPEVEQARMEEREVVEGERKMEEGERKVEEERETPPAGFSFAPHGFVFQAPSSLQSFQSVPLTPRSAGRLPHSQLQRYSSGPVLLSWPPGATWSPIALSFSFSSGAR</sequence>
<gene>
    <name evidence="2" type="ORF">SKAU_G00120520</name>
</gene>
<keyword evidence="3" id="KW-1185">Reference proteome</keyword>
<feature type="compositionally biased region" description="Basic and acidic residues" evidence="1">
    <location>
        <begin position="133"/>
        <end position="167"/>
    </location>
</feature>
<evidence type="ECO:0000256" key="1">
    <source>
        <dbReference type="SAM" id="MobiDB-lite"/>
    </source>
</evidence>
<feature type="compositionally biased region" description="Polar residues" evidence="1">
    <location>
        <begin position="75"/>
        <end position="90"/>
    </location>
</feature>
<protein>
    <submittedName>
        <fullName evidence="2">Uncharacterized protein</fullName>
    </submittedName>
</protein>
<organism evidence="2 3">
    <name type="scientific">Synaphobranchus kaupii</name>
    <name type="common">Kaup's arrowtooth eel</name>
    <dbReference type="NCBI Taxonomy" id="118154"/>
    <lineage>
        <taxon>Eukaryota</taxon>
        <taxon>Metazoa</taxon>
        <taxon>Chordata</taxon>
        <taxon>Craniata</taxon>
        <taxon>Vertebrata</taxon>
        <taxon>Euteleostomi</taxon>
        <taxon>Actinopterygii</taxon>
        <taxon>Neopterygii</taxon>
        <taxon>Teleostei</taxon>
        <taxon>Anguilliformes</taxon>
        <taxon>Synaphobranchidae</taxon>
        <taxon>Synaphobranchus</taxon>
    </lineage>
</organism>
<proteinExistence type="predicted"/>
<evidence type="ECO:0000313" key="2">
    <source>
        <dbReference type="EMBL" id="KAJ8363221.1"/>
    </source>
</evidence>
<comment type="caution">
    <text evidence="2">The sequence shown here is derived from an EMBL/GenBank/DDBJ whole genome shotgun (WGS) entry which is preliminary data.</text>
</comment>
<evidence type="ECO:0000313" key="3">
    <source>
        <dbReference type="Proteomes" id="UP001152622"/>
    </source>
</evidence>
<dbReference type="AlphaFoldDB" id="A0A9Q1FNF1"/>
<dbReference type="Proteomes" id="UP001152622">
    <property type="component" value="Chromosome 4"/>
</dbReference>
<dbReference type="EMBL" id="JAINUF010000004">
    <property type="protein sequence ID" value="KAJ8363221.1"/>
    <property type="molecule type" value="Genomic_DNA"/>
</dbReference>
<reference evidence="2" key="1">
    <citation type="journal article" date="2023" name="Science">
        <title>Genome structures resolve the early diversification of teleost fishes.</title>
        <authorList>
            <person name="Parey E."/>
            <person name="Louis A."/>
            <person name="Montfort J."/>
            <person name="Bouchez O."/>
            <person name="Roques C."/>
            <person name="Iampietro C."/>
            <person name="Lluch J."/>
            <person name="Castinel A."/>
            <person name="Donnadieu C."/>
            <person name="Desvignes T."/>
            <person name="Floi Bucao C."/>
            <person name="Jouanno E."/>
            <person name="Wen M."/>
            <person name="Mejri S."/>
            <person name="Dirks R."/>
            <person name="Jansen H."/>
            <person name="Henkel C."/>
            <person name="Chen W.J."/>
            <person name="Zahm M."/>
            <person name="Cabau C."/>
            <person name="Klopp C."/>
            <person name="Thompson A.W."/>
            <person name="Robinson-Rechavi M."/>
            <person name="Braasch I."/>
            <person name="Lecointre G."/>
            <person name="Bobe J."/>
            <person name="Postlethwait J.H."/>
            <person name="Berthelot C."/>
            <person name="Roest Crollius H."/>
            <person name="Guiguen Y."/>
        </authorList>
    </citation>
    <scope>NUCLEOTIDE SEQUENCE</scope>
    <source>
        <strain evidence="2">WJC10195</strain>
    </source>
</reference>
<accession>A0A9Q1FNF1</accession>
<feature type="region of interest" description="Disordered" evidence="1">
    <location>
        <begin position="26"/>
        <end position="177"/>
    </location>
</feature>